<evidence type="ECO:0000313" key="3">
    <source>
        <dbReference type="EMBL" id="VDO59887.1"/>
    </source>
</evidence>
<sequence length="266" mass="29776">MELIDDTTQMVICLVLEGDPVEIMDIRNDEVTITWRLPPDVANQTTKQRLVVSVIRSSHHGSKSSVSVNVGPEQRSYTFLSLVGNTTYRASVETFAEDVSLWYASNVFTTSLASLSWLAAPSDIVVVDKTNTSLEISWTAPVIHETGHSAVINQHLMNVYEFVPSANLLVKKFSLNIPVPKTTYTIGRLTPGSVYNITLQSRFSEMETKMLRWTAGDKRLDLLAMPSYVKGLVSVQLPISYVKLAYGRMAVFFMRMMTAFRRLASK</sequence>
<dbReference type="InterPro" id="IPR013783">
    <property type="entry name" value="Ig-like_fold"/>
</dbReference>
<reference evidence="3 4" key="1">
    <citation type="submission" date="2018-11" db="EMBL/GenBank/DDBJ databases">
        <authorList>
            <consortium name="Pathogen Informatics"/>
        </authorList>
    </citation>
    <scope>NUCLEOTIDE SEQUENCE [LARGE SCALE GENOMIC DNA]</scope>
</reference>
<dbReference type="Gene3D" id="2.60.40.10">
    <property type="entry name" value="Immunoglobulins"/>
    <property type="match status" value="2"/>
</dbReference>
<keyword evidence="4" id="KW-1185">Reference proteome</keyword>
<feature type="domain" description="Fibronectin type-III" evidence="2">
    <location>
        <begin position="120"/>
        <end position="221"/>
    </location>
</feature>
<name>A0A3P7XJR5_HELPZ</name>
<dbReference type="Proteomes" id="UP000050761">
    <property type="component" value="Unassembled WGS sequence"/>
</dbReference>
<dbReference type="InterPro" id="IPR050991">
    <property type="entry name" value="ECM_Regulatory_Proteins"/>
</dbReference>
<dbReference type="EMBL" id="UZAH01025268">
    <property type="protein sequence ID" value="VDO59887.1"/>
    <property type="molecule type" value="Genomic_DNA"/>
</dbReference>
<evidence type="ECO:0000313" key="5">
    <source>
        <dbReference type="WBParaSite" id="HPBE_0000405201-mRNA-1"/>
    </source>
</evidence>
<dbReference type="InterPro" id="IPR003961">
    <property type="entry name" value="FN3_dom"/>
</dbReference>
<accession>A0A3P7XJR5</accession>
<dbReference type="PANTHER" id="PTHR46708:SF2">
    <property type="entry name" value="FIBRONECTIN TYPE-III DOMAIN-CONTAINING PROTEIN"/>
    <property type="match status" value="1"/>
</dbReference>
<keyword evidence="1" id="KW-0677">Repeat</keyword>
<dbReference type="Pfam" id="PF00041">
    <property type="entry name" value="fn3"/>
    <property type="match status" value="1"/>
</dbReference>
<protein>
    <submittedName>
        <fullName evidence="5">Fibronectin type-III domain-containing protein</fullName>
    </submittedName>
</protein>
<gene>
    <name evidence="3" type="ORF">HPBE_LOCUS4053</name>
</gene>
<organism evidence="3">
    <name type="scientific">Heligmosomoides polygyrus</name>
    <name type="common">Parasitic roundworm</name>
    <dbReference type="NCBI Taxonomy" id="6339"/>
    <lineage>
        <taxon>Eukaryota</taxon>
        <taxon>Metazoa</taxon>
        <taxon>Ecdysozoa</taxon>
        <taxon>Nematoda</taxon>
        <taxon>Chromadorea</taxon>
        <taxon>Rhabditida</taxon>
        <taxon>Rhabditina</taxon>
        <taxon>Rhabditomorpha</taxon>
        <taxon>Strongyloidea</taxon>
        <taxon>Heligmosomidae</taxon>
        <taxon>Heligmosomoides</taxon>
    </lineage>
</organism>
<feature type="domain" description="Fibronectin type-III" evidence="2">
    <location>
        <begin position="17"/>
        <end position="113"/>
    </location>
</feature>
<proteinExistence type="predicted"/>
<evidence type="ECO:0000259" key="2">
    <source>
        <dbReference type="PROSITE" id="PS50853"/>
    </source>
</evidence>
<dbReference type="SUPFAM" id="SSF49265">
    <property type="entry name" value="Fibronectin type III"/>
    <property type="match status" value="1"/>
</dbReference>
<dbReference type="SMART" id="SM00060">
    <property type="entry name" value="FN3"/>
    <property type="match status" value="2"/>
</dbReference>
<evidence type="ECO:0000313" key="4">
    <source>
        <dbReference type="Proteomes" id="UP000050761"/>
    </source>
</evidence>
<dbReference type="WBParaSite" id="HPBE_0000405201-mRNA-1">
    <property type="protein sequence ID" value="HPBE_0000405201-mRNA-1"/>
    <property type="gene ID" value="HPBE_0000405201"/>
</dbReference>
<dbReference type="OrthoDB" id="5869817at2759"/>
<evidence type="ECO:0000256" key="1">
    <source>
        <dbReference type="ARBA" id="ARBA00022737"/>
    </source>
</evidence>
<dbReference type="AlphaFoldDB" id="A0A3P7XJR5"/>
<dbReference type="PROSITE" id="PS50853">
    <property type="entry name" value="FN3"/>
    <property type="match status" value="2"/>
</dbReference>
<dbReference type="InterPro" id="IPR036116">
    <property type="entry name" value="FN3_sf"/>
</dbReference>
<dbReference type="PANTHER" id="PTHR46708">
    <property type="entry name" value="TENASCIN"/>
    <property type="match status" value="1"/>
</dbReference>
<dbReference type="CDD" id="cd00063">
    <property type="entry name" value="FN3"/>
    <property type="match status" value="1"/>
</dbReference>
<reference evidence="5" key="2">
    <citation type="submission" date="2019-09" db="UniProtKB">
        <authorList>
            <consortium name="WormBaseParasite"/>
        </authorList>
    </citation>
    <scope>IDENTIFICATION</scope>
</reference>